<proteinExistence type="predicted"/>
<organism evidence="1">
    <name type="scientific">Arundo donax</name>
    <name type="common">Giant reed</name>
    <name type="synonym">Donax arundinaceus</name>
    <dbReference type="NCBI Taxonomy" id="35708"/>
    <lineage>
        <taxon>Eukaryota</taxon>
        <taxon>Viridiplantae</taxon>
        <taxon>Streptophyta</taxon>
        <taxon>Embryophyta</taxon>
        <taxon>Tracheophyta</taxon>
        <taxon>Spermatophyta</taxon>
        <taxon>Magnoliopsida</taxon>
        <taxon>Liliopsida</taxon>
        <taxon>Poales</taxon>
        <taxon>Poaceae</taxon>
        <taxon>PACMAD clade</taxon>
        <taxon>Arundinoideae</taxon>
        <taxon>Arundineae</taxon>
        <taxon>Arundo</taxon>
    </lineage>
</organism>
<accession>A0A0A9B7D4</accession>
<sequence length="18" mass="2262">MQSTFRNVNVYMNLRLKF</sequence>
<protein>
    <submittedName>
        <fullName evidence="1">Uncharacterized protein</fullName>
    </submittedName>
</protein>
<dbReference type="EMBL" id="GBRH01237971">
    <property type="protein sequence ID" value="JAD59924.1"/>
    <property type="molecule type" value="Transcribed_RNA"/>
</dbReference>
<reference evidence="1" key="1">
    <citation type="submission" date="2014-09" db="EMBL/GenBank/DDBJ databases">
        <authorList>
            <person name="Magalhaes I.L.F."/>
            <person name="Oliveira U."/>
            <person name="Santos F.R."/>
            <person name="Vidigal T.H.D.A."/>
            <person name="Brescovit A.D."/>
            <person name="Santos A.J."/>
        </authorList>
    </citation>
    <scope>NUCLEOTIDE SEQUENCE</scope>
    <source>
        <tissue evidence="1">Shoot tissue taken approximately 20 cm above the soil surface</tissue>
    </source>
</reference>
<name>A0A0A9B7D4_ARUDO</name>
<evidence type="ECO:0000313" key="1">
    <source>
        <dbReference type="EMBL" id="JAD59924.1"/>
    </source>
</evidence>
<dbReference type="AlphaFoldDB" id="A0A0A9B7D4"/>
<reference evidence="1" key="2">
    <citation type="journal article" date="2015" name="Data Brief">
        <title>Shoot transcriptome of the giant reed, Arundo donax.</title>
        <authorList>
            <person name="Barrero R.A."/>
            <person name="Guerrero F.D."/>
            <person name="Moolhuijzen P."/>
            <person name="Goolsby J.A."/>
            <person name="Tidwell J."/>
            <person name="Bellgard S.E."/>
            <person name="Bellgard M.I."/>
        </authorList>
    </citation>
    <scope>NUCLEOTIDE SEQUENCE</scope>
    <source>
        <tissue evidence="1">Shoot tissue taken approximately 20 cm above the soil surface</tissue>
    </source>
</reference>